<organism evidence="1">
    <name type="scientific">Siphoviridae sp. ct3o911</name>
    <dbReference type="NCBI Taxonomy" id="2827560"/>
    <lineage>
        <taxon>Viruses</taxon>
        <taxon>Duplodnaviria</taxon>
        <taxon>Heunggongvirae</taxon>
        <taxon>Uroviricota</taxon>
        <taxon>Caudoviricetes</taxon>
    </lineage>
</organism>
<evidence type="ECO:0000313" key="1">
    <source>
        <dbReference type="EMBL" id="DAD70123.1"/>
    </source>
</evidence>
<sequence>MFTVAFCKSQRLSGHIREYEFVTQTGQARARRIWGCHKNRRVPPLTSRAF</sequence>
<protein>
    <submittedName>
        <fullName evidence="1">Uncharacterized protein</fullName>
    </submittedName>
</protein>
<reference evidence="1" key="1">
    <citation type="journal article" date="2021" name="Proc. Natl. Acad. Sci. U.S.A.">
        <title>A Catalog of Tens of Thousands of Viruses from Human Metagenomes Reveals Hidden Associations with Chronic Diseases.</title>
        <authorList>
            <person name="Tisza M.J."/>
            <person name="Buck C.B."/>
        </authorList>
    </citation>
    <scope>NUCLEOTIDE SEQUENCE</scope>
    <source>
        <strain evidence="1">Ct3o911</strain>
    </source>
</reference>
<accession>A0A8S5LJV7</accession>
<proteinExistence type="predicted"/>
<name>A0A8S5LJV7_9CAUD</name>
<dbReference type="EMBL" id="BK015861">
    <property type="protein sequence ID" value="DAD70123.1"/>
    <property type="molecule type" value="Genomic_DNA"/>
</dbReference>